<dbReference type="InterPro" id="IPR023213">
    <property type="entry name" value="CAT-like_dom_sf"/>
</dbReference>
<accession>A0ABR5VI13</accession>
<evidence type="ECO:0000256" key="10">
    <source>
        <dbReference type="SAM" id="MobiDB-lite"/>
    </source>
</evidence>
<evidence type="ECO:0000256" key="5">
    <source>
        <dbReference type="ARBA" id="ARBA00022823"/>
    </source>
</evidence>
<dbReference type="InterPro" id="IPR036625">
    <property type="entry name" value="E3-bd_dom_sf"/>
</dbReference>
<dbReference type="InterPro" id="IPR011053">
    <property type="entry name" value="Single_hybrid_motif"/>
</dbReference>
<dbReference type="Pfam" id="PF00364">
    <property type="entry name" value="Biotin_lipoyl"/>
    <property type="match status" value="2"/>
</dbReference>
<keyword evidence="3 9" id="KW-0808">Transferase</keyword>
<dbReference type="PANTHER" id="PTHR43178:SF2">
    <property type="entry name" value="DIHYDROLIPOYLLYSINE-RESIDUE ACETYLTRANSFERASE COMPONENT OF PYRUVATE DEHYDROGENASE COMPLEX"/>
    <property type="match status" value="1"/>
</dbReference>
<dbReference type="PROSITE" id="PS00189">
    <property type="entry name" value="LIPOYL"/>
    <property type="match status" value="2"/>
</dbReference>
<evidence type="ECO:0000256" key="1">
    <source>
        <dbReference type="ARBA" id="ARBA00007317"/>
    </source>
</evidence>
<evidence type="ECO:0000256" key="2">
    <source>
        <dbReference type="ARBA" id="ARBA00011484"/>
    </source>
</evidence>
<evidence type="ECO:0000256" key="9">
    <source>
        <dbReference type="RuleBase" id="RU361137"/>
    </source>
</evidence>
<dbReference type="InterPro" id="IPR003016">
    <property type="entry name" value="2-oxoA_DH_lipoyl-BS"/>
</dbReference>
<dbReference type="CDD" id="cd06849">
    <property type="entry name" value="lipoyl_domain"/>
    <property type="match status" value="2"/>
</dbReference>
<keyword evidence="4" id="KW-0677">Repeat</keyword>
<dbReference type="PROSITE" id="PS51826">
    <property type="entry name" value="PSBD"/>
    <property type="match status" value="1"/>
</dbReference>
<dbReference type="PANTHER" id="PTHR43178">
    <property type="entry name" value="DIHYDROLIPOAMIDE ACETYLTRANSFERASE COMPONENT OF PYRUVATE DEHYDROGENASE COMPLEX"/>
    <property type="match status" value="1"/>
</dbReference>
<keyword evidence="14" id="KW-1185">Reference proteome</keyword>
<evidence type="ECO:0000313" key="13">
    <source>
        <dbReference type="EMBL" id="KXX65355.1"/>
    </source>
</evidence>
<comment type="cofactor">
    <cofactor evidence="9">
        <name>(R)-lipoate</name>
        <dbReference type="ChEBI" id="CHEBI:83088"/>
    </cofactor>
    <text evidence="9">Binds 2 lipoyl cofactors covalently.</text>
</comment>
<comment type="catalytic activity">
    <reaction evidence="8 9">
        <text>N(6)-[(R)-dihydrolipoyl]-L-lysyl-[protein] + acetyl-CoA = N(6)-[(R)-S(8)-acetyldihydrolipoyl]-L-lysyl-[protein] + CoA</text>
        <dbReference type="Rhea" id="RHEA:17017"/>
        <dbReference type="Rhea" id="RHEA-COMP:10475"/>
        <dbReference type="Rhea" id="RHEA-COMP:10478"/>
        <dbReference type="ChEBI" id="CHEBI:57287"/>
        <dbReference type="ChEBI" id="CHEBI:57288"/>
        <dbReference type="ChEBI" id="CHEBI:83100"/>
        <dbReference type="ChEBI" id="CHEBI:83111"/>
        <dbReference type="EC" id="2.3.1.12"/>
    </reaction>
</comment>
<name>A0ABR5VI13_MARGR</name>
<evidence type="ECO:0000256" key="6">
    <source>
        <dbReference type="ARBA" id="ARBA00023315"/>
    </source>
</evidence>
<dbReference type="Pfam" id="PF02817">
    <property type="entry name" value="E3_binding"/>
    <property type="match status" value="1"/>
</dbReference>
<dbReference type="Gene3D" id="4.10.320.10">
    <property type="entry name" value="E3-binding domain"/>
    <property type="match status" value="1"/>
</dbReference>
<evidence type="ECO:0000313" key="14">
    <source>
        <dbReference type="Proteomes" id="UP000075766"/>
    </source>
</evidence>
<reference evidence="13 14" key="1">
    <citation type="submission" date="2016-02" db="EMBL/GenBank/DDBJ databases">
        <title>Genome sequence of Marichromatium gracile YL-28, a purple sulfur bacterium.</title>
        <authorList>
            <person name="Zhao C."/>
            <person name="Hong X."/>
            <person name="Chen S."/>
            <person name="Yang S."/>
        </authorList>
    </citation>
    <scope>NUCLEOTIDE SEQUENCE [LARGE SCALE GENOMIC DNA]</scope>
    <source>
        <strain evidence="13 14">YL28</strain>
    </source>
</reference>
<comment type="function">
    <text evidence="7">The pyruvate dehydrogenase complex catalyzes the overall conversion of pyruvate to acetyl-CoA and CO(2). It contains multiple copies of three enzymatic components: pyruvate dehydrogenase (E1), dihydrolipoamide acetyltransferase (E2) and lipoamide dehydrogenase (E3).</text>
</comment>
<dbReference type="RefSeq" id="WP_062273383.1">
    <property type="nucleotide sequence ID" value="NZ_LSYU01000034.1"/>
</dbReference>
<gene>
    <name evidence="13" type="ORF">AY586_09845</name>
</gene>
<feature type="compositionally biased region" description="Low complexity" evidence="10">
    <location>
        <begin position="110"/>
        <end position="129"/>
    </location>
</feature>
<dbReference type="Gene3D" id="2.40.50.100">
    <property type="match status" value="2"/>
</dbReference>
<sequence>MATVEDILLPDIGDFTDVEIIEILVAPGDRIEAEQSILTLESDKATIEIPAPRAGVVERLEVAVGDRVSMGAPLLSIRPTDTPAQTPTAAPQPAREAAPPTPTPEDTSEDAPAAREPATGTPPTATATEDTAVLLPDIGDFSEIPVIEVLVAPGDRVELDQSLLTLESDKATMEIPAPAAGVVSELAVAVGDTLNTGDLILMLRADAPAETDAPATPEPTPPHADSTPPAAPTTTPQPGETAPRKAPVLPRPEDVAAIARGRKAHASPAVRRFARELGVDLDVVKGTGPKGRVLKEDVRAFVKRSLTIAEPSSHSTASPATAAATPAPAIDHGRFGPVERVELGRIRRISARHLHQSWTGIPHVTQFDEADITELEAFRAAHKTDPDDASVRLTLIPFLLKAVATALTRMPLLKASLDADGEHLIHKHYTHIGVAVDTPNGLMVPVVRDVDRKGLRTLAGELADLGARARAQRLRPDEMQGGCFTISSLGGIGGTAFTPIVNAPEVAILGVSRAATRPVWDGKGFVPRLLLPLSLSYDHRVVDGADAARFTTLLGGLLGDIRELLL</sequence>
<dbReference type="Gene3D" id="3.30.559.10">
    <property type="entry name" value="Chloramphenicol acetyltransferase-like domain"/>
    <property type="match status" value="1"/>
</dbReference>
<evidence type="ECO:0000259" key="12">
    <source>
        <dbReference type="PROSITE" id="PS51826"/>
    </source>
</evidence>
<proteinExistence type="inferred from homology"/>
<dbReference type="InterPro" id="IPR004167">
    <property type="entry name" value="PSBD"/>
</dbReference>
<dbReference type="SUPFAM" id="SSF52777">
    <property type="entry name" value="CoA-dependent acyltransferases"/>
    <property type="match status" value="1"/>
</dbReference>
<dbReference type="NCBIfam" id="TIGR01348">
    <property type="entry name" value="PDHac_trf_long"/>
    <property type="match status" value="1"/>
</dbReference>
<dbReference type="SUPFAM" id="SSF47005">
    <property type="entry name" value="Peripheral subunit-binding domain of 2-oxo acid dehydrogenase complex"/>
    <property type="match status" value="1"/>
</dbReference>
<dbReference type="InterPro" id="IPR006256">
    <property type="entry name" value="AcTrfase_Pyrv_DH_cplx"/>
</dbReference>
<feature type="compositionally biased region" description="Low complexity" evidence="10">
    <location>
        <begin position="311"/>
        <end position="329"/>
    </location>
</feature>
<dbReference type="EC" id="2.3.1.12" evidence="9"/>
<dbReference type="InterPro" id="IPR050743">
    <property type="entry name" value="2-oxoacid_DH_E2_comp"/>
</dbReference>
<keyword evidence="6 9" id="KW-0012">Acyltransferase</keyword>
<evidence type="ECO:0000259" key="11">
    <source>
        <dbReference type="PROSITE" id="PS50968"/>
    </source>
</evidence>
<keyword evidence="5 9" id="KW-0450">Lipoyl</keyword>
<dbReference type="PROSITE" id="PS50968">
    <property type="entry name" value="BIOTINYL_LIPOYL"/>
    <property type="match status" value="2"/>
</dbReference>
<dbReference type="SUPFAM" id="SSF51230">
    <property type="entry name" value="Single hybrid motif"/>
    <property type="match status" value="2"/>
</dbReference>
<evidence type="ECO:0000256" key="3">
    <source>
        <dbReference type="ARBA" id="ARBA00022679"/>
    </source>
</evidence>
<dbReference type="InterPro" id="IPR000089">
    <property type="entry name" value="Biotin_lipoyl"/>
</dbReference>
<comment type="similarity">
    <text evidence="1 9">Belongs to the 2-oxoacid dehydrogenase family.</text>
</comment>
<feature type="compositionally biased region" description="Low complexity" evidence="10">
    <location>
        <begin position="223"/>
        <end position="241"/>
    </location>
</feature>
<feature type="domain" description="Lipoyl-binding" evidence="11">
    <location>
        <begin position="4"/>
        <end position="78"/>
    </location>
</feature>
<organism evidence="13 14">
    <name type="scientific">Marichromatium gracile</name>
    <name type="common">Chromatium gracile</name>
    <dbReference type="NCBI Taxonomy" id="1048"/>
    <lineage>
        <taxon>Bacteria</taxon>
        <taxon>Pseudomonadati</taxon>
        <taxon>Pseudomonadota</taxon>
        <taxon>Gammaproteobacteria</taxon>
        <taxon>Chromatiales</taxon>
        <taxon>Chromatiaceae</taxon>
        <taxon>Marichromatium</taxon>
    </lineage>
</organism>
<feature type="region of interest" description="Disordered" evidence="10">
    <location>
        <begin position="210"/>
        <end position="250"/>
    </location>
</feature>
<evidence type="ECO:0000256" key="4">
    <source>
        <dbReference type="ARBA" id="ARBA00022737"/>
    </source>
</evidence>
<feature type="domain" description="Lipoyl-binding" evidence="11">
    <location>
        <begin position="126"/>
        <end position="204"/>
    </location>
</feature>
<dbReference type="EMBL" id="LSYU01000034">
    <property type="protein sequence ID" value="KXX65355.1"/>
    <property type="molecule type" value="Genomic_DNA"/>
</dbReference>
<comment type="caution">
    <text evidence="13">The sequence shown here is derived from an EMBL/GenBank/DDBJ whole genome shotgun (WGS) entry which is preliminary data.</text>
</comment>
<dbReference type="InterPro" id="IPR001078">
    <property type="entry name" value="2-oxoacid_DH_actylTfrase"/>
</dbReference>
<comment type="subunit">
    <text evidence="2 9">Forms a 24-polypeptide structural core with octahedral symmetry.</text>
</comment>
<feature type="compositionally biased region" description="Low complexity" evidence="10">
    <location>
        <begin position="78"/>
        <end position="98"/>
    </location>
</feature>
<feature type="region of interest" description="Disordered" evidence="10">
    <location>
        <begin position="311"/>
        <end position="333"/>
    </location>
</feature>
<dbReference type="Proteomes" id="UP000075766">
    <property type="component" value="Unassembled WGS sequence"/>
</dbReference>
<feature type="region of interest" description="Disordered" evidence="10">
    <location>
        <begin position="73"/>
        <end position="129"/>
    </location>
</feature>
<dbReference type="Pfam" id="PF00198">
    <property type="entry name" value="2-oxoacid_dh"/>
    <property type="match status" value="1"/>
</dbReference>
<evidence type="ECO:0000256" key="7">
    <source>
        <dbReference type="ARBA" id="ARBA00025211"/>
    </source>
</evidence>
<protein>
    <recommendedName>
        <fullName evidence="9">Acetyltransferase component of pyruvate dehydrogenase complex</fullName>
        <ecNumber evidence="9">2.3.1.12</ecNumber>
    </recommendedName>
</protein>
<feature type="domain" description="Peripheral subunit-binding (PSBD)" evidence="12">
    <location>
        <begin position="265"/>
        <end position="302"/>
    </location>
</feature>
<evidence type="ECO:0000256" key="8">
    <source>
        <dbReference type="ARBA" id="ARBA00048370"/>
    </source>
</evidence>